<evidence type="ECO:0000259" key="1">
    <source>
        <dbReference type="PROSITE" id="PS50994"/>
    </source>
</evidence>
<reference evidence="3" key="1">
    <citation type="journal article" date="2019" name="Plant Biotechnol. J.">
        <title>Genome sequencing of the Australian wild diploid species Gossypium australe highlights disease resistance and delayed gland morphogenesis.</title>
        <authorList>
            <person name="Cai Y."/>
            <person name="Cai X."/>
            <person name="Wang Q."/>
            <person name="Wang P."/>
            <person name="Zhang Y."/>
            <person name="Cai C."/>
            <person name="Xu Y."/>
            <person name="Wang K."/>
            <person name="Zhou Z."/>
            <person name="Wang C."/>
            <person name="Geng S."/>
            <person name="Li B."/>
            <person name="Dong Q."/>
            <person name="Hou Y."/>
            <person name="Wang H."/>
            <person name="Ai P."/>
            <person name="Liu Z."/>
            <person name="Yi F."/>
            <person name="Sun M."/>
            <person name="An G."/>
            <person name="Cheng J."/>
            <person name="Zhang Y."/>
            <person name="Shi Q."/>
            <person name="Xie Y."/>
            <person name="Shi X."/>
            <person name="Chang Y."/>
            <person name="Huang F."/>
            <person name="Chen Y."/>
            <person name="Hong S."/>
            <person name="Mi L."/>
            <person name="Sun Q."/>
            <person name="Zhang L."/>
            <person name="Zhou B."/>
            <person name="Peng R."/>
            <person name="Zhang X."/>
            <person name="Liu F."/>
        </authorList>
    </citation>
    <scope>NUCLEOTIDE SEQUENCE [LARGE SCALE GENOMIC DNA]</scope>
    <source>
        <strain evidence="3">cv. PA1801</strain>
    </source>
</reference>
<feature type="domain" description="Integrase catalytic" evidence="1">
    <location>
        <begin position="70"/>
        <end position="190"/>
    </location>
</feature>
<dbReference type="GO" id="GO:0003964">
    <property type="term" value="F:RNA-directed DNA polymerase activity"/>
    <property type="evidence" value="ECO:0007669"/>
    <property type="project" value="UniProtKB-KW"/>
</dbReference>
<dbReference type="InterPro" id="IPR050951">
    <property type="entry name" value="Retrovirus_Pol_polyprotein"/>
</dbReference>
<proteinExistence type="predicted"/>
<keyword evidence="2" id="KW-0695">RNA-directed DNA polymerase</keyword>
<evidence type="ECO:0000313" key="3">
    <source>
        <dbReference type="Proteomes" id="UP000325315"/>
    </source>
</evidence>
<dbReference type="PANTHER" id="PTHR37984">
    <property type="entry name" value="PROTEIN CBG26694"/>
    <property type="match status" value="1"/>
</dbReference>
<dbReference type="EMBL" id="SMMG02000006">
    <property type="protein sequence ID" value="KAA3470722.1"/>
    <property type="molecule type" value="Genomic_DNA"/>
</dbReference>
<evidence type="ECO:0000313" key="2">
    <source>
        <dbReference type="EMBL" id="KAA3470722.1"/>
    </source>
</evidence>
<accession>A0A5B6VNI3</accession>
<sequence length="190" mass="22107">MEIFKLLRLPRRAIVMCGLIPPDLNSQNIRKFLHNTRHYYWDGPFLFKNCANLIIRRCVPEDKIQSILQQCHSPLHFGGMRTGAKGLDFVIPFPPSWGNLYIFLVVEYVSKWVEVVALPPSDAKSVMKFIHKNIFIRFDTPRTLISNERSYFGCEFIANALHRYWVKHKIGMTYHPQTNGQAEVSNGEIK</sequence>
<dbReference type="InterPro" id="IPR001584">
    <property type="entry name" value="Integrase_cat-core"/>
</dbReference>
<dbReference type="PANTHER" id="PTHR37984:SF5">
    <property type="entry name" value="PROTEIN NYNRIN-LIKE"/>
    <property type="match status" value="1"/>
</dbReference>
<dbReference type="Proteomes" id="UP000325315">
    <property type="component" value="Unassembled WGS sequence"/>
</dbReference>
<organism evidence="2 3">
    <name type="scientific">Gossypium australe</name>
    <dbReference type="NCBI Taxonomy" id="47621"/>
    <lineage>
        <taxon>Eukaryota</taxon>
        <taxon>Viridiplantae</taxon>
        <taxon>Streptophyta</taxon>
        <taxon>Embryophyta</taxon>
        <taxon>Tracheophyta</taxon>
        <taxon>Spermatophyta</taxon>
        <taxon>Magnoliopsida</taxon>
        <taxon>eudicotyledons</taxon>
        <taxon>Gunneridae</taxon>
        <taxon>Pentapetalae</taxon>
        <taxon>rosids</taxon>
        <taxon>malvids</taxon>
        <taxon>Malvales</taxon>
        <taxon>Malvaceae</taxon>
        <taxon>Malvoideae</taxon>
        <taxon>Gossypium</taxon>
    </lineage>
</organism>
<keyword evidence="2" id="KW-0548">Nucleotidyltransferase</keyword>
<dbReference type="InterPro" id="IPR036397">
    <property type="entry name" value="RNaseH_sf"/>
</dbReference>
<dbReference type="GO" id="GO:0003676">
    <property type="term" value="F:nucleic acid binding"/>
    <property type="evidence" value="ECO:0007669"/>
    <property type="project" value="InterPro"/>
</dbReference>
<dbReference type="InterPro" id="IPR012337">
    <property type="entry name" value="RNaseH-like_sf"/>
</dbReference>
<dbReference type="PROSITE" id="PS50994">
    <property type="entry name" value="INTEGRASE"/>
    <property type="match status" value="1"/>
</dbReference>
<keyword evidence="2" id="KW-0808">Transferase</keyword>
<dbReference type="AlphaFoldDB" id="A0A5B6VNI3"/>
<dbReference type="GO" id="GO:0015074">
    <property type="term" value="P:DNA integration"/>
    <property type="evidence" value="ECO:0007669"/>
    <property type="project" value="InterPro"/>
</dbReference>
<comment type="caution">
    <text evidence="2">The sequence shown here is derived from an EMBL/GenBank/DDBJ whole genome shotgun (WGS) entry which is preliminary data.</text>
</comment>
<dbReference type="OrthoDB" id="1001372at2759"/>
<gene>
    <name evidence="2" type="ORF">EPI10_016407</name>
</gene>
<protein>
    <submittedName>
        <fullName evidence="2">Reverse transcriptase</fullName>
    </submittedName>
</protein>
<keyword evidence="3" id="KW-1185">Reference proteome</keyword>
<name>A0A5B6VNI3_9ROSI</name>
<dbReference type="SUPFAM" id="SSF53098">
    <property type="entry name" value="Ribonuclease H-like"/>
    <property type="match status" value="1"/>
</dbReference>
<dbReference type="Gene3D" id="3.30.420.10">
    <property type="entry name" value="Ribonuclease H-like superfamily/Ribonuclease H"/>
    <property type="match status" value="1"/>
</dbReference>